<keyword evidence="1" id="KW-0175">Coiled coil</keyword>
<keyword evidence="4" id="KW-1185">Reference proteome</keyword>
<organism evidence="3 4">
    <name type="scientific">Salimicrobium flavidum</name>
    <dbReference type="NCBI Taxonomy" id="570947"/>
    <lineage>
        <taxon>Bacteria</taxon>
        <taxon>Bacillati</taxon>
        <taxon>Bacillota</taxon>
        <taxon>Bacilli</taxon>
        <taxon>Bacillales</taxon>
        <taxon>Bacillaceae</taxon>
        <taxon>Salimicrobium</taxon>
    </lineage>
</organism>
<evidence type="ECO:0000313" key="3">
    <source>
        <dbReference type="EMBL" id="SIS42625.1"/>
    </source>
</evidence>
<keyword evidence="2" id="KW-1133">Transmembrane helix</keyword>
<proteinExistence type="predicted"/>
<sequence length="152" mass="17581">MNIKYLIIGFLVTFVIGGGVMMYSWFTTEAEVEDEEVSEITESSYQLEGSEGSANVKEDYEELMNQAEARISSLEEQVMEDMNGNASYMELYQKYQSAAKDLESNTDETFDNLHQQLLDEGEEDEAAVLKEQYQEQKKQWRQSIVEEVKDRL</sequence>
<gene>
    <name evidence="3" type="ORF">SAMN05421687_10379</name>
</gene>
<feature type="transmembrane region" description="Helical" evidence="2">
    <location>
        <begin position="5"/>
        <end position="26"/>
    </location>
</feature>
<name>A0A1N7IZT1_9BACI</name>
<keyword evidence="2" id="KW-0812">Transmembrane</keyword>
<evidence type="ECO:0000256" key="2">
    <source>
        <dbReference type="SAM" id="Phobius"/>
    </source>
</evidence>
<reference evidence="4" key="1">
    <citation type="submission" date="2017-01" db="EMBL/GenBank/DDBJ databases">
        <authorList>
            <person name="Varghese N."/>
            <person name="Submissions S."/>
        </authorList>
    </citation>
    <scope>NUCLEOTIDE SEQUENCE [LARGE SCALE GENOMIC DNA]</scope>
    <source>
        <strain evidence="4">DSM 23127</strain>
    </source>
</reference>
<dbReference type="Proteomes" id="UP000187608">
    <property type="component" value="Unassembled WGS sequence"/>
</dbReference>
<keyword evidence="2" id="KW-0472">Membrane</keyword>
<dbReference type="AlphaFoldDB" id="A0A1N7IZT1"/>
<protein>
    <submittedName>
        <fullName evidence="3">Uncharacterized protein</fullName>
    </submittedName>
</protein>
<evidence type="ECO:0000256" key="1">
    <source>
        <dbReference type="SAM" id="Coils"/>
    </source>
</evidence>
<dbReference type="RefSeq" id="WP_076557557.1">
    <property type="nucleotide sequence ID" value="NZ_FTOC01000003.1"/>
</dbReference>
<accession>A0A1N7IZT1</accession>
<dbReference type="OrthoDB" id="2452361at2"/>
<feature type="coiled-coil region" evidence="1">
    <location>
        <begin position="57"/>
        <end position="150"/>
    </location>
</feature>
<dbReference type="EMBL" id="FTOC01000003">
    <property type="protein sequence ID" value="SIS42625.1"/>
    <property type="molecule type" value="Genomic_DNA"/>
</dbReference>
<evidence type="ECO:0000313" key="4">
    <source>
        <dbReference type="Proteomes" id="UP000187608"/>
    </source>
</evidence>
<dbReference type="STRING" id="570947.SAMN05421687_10379"/>